<keyword evidence="2" id="KW-1133">Transmembrane helix</keyword>
<organism evidence="3 4">
    <name type="scientific">Oikopleura dioica</name>
    <name type="common">Tunicate</name>
    <dbReference type="NCBI Taxonomy" id="34765"/>
    <lineage>
        <taxon>Eukaryota</taxon>
        <taxon>Metazoa</taxon>
        <taxon>Chordata</taxon>
        <taxon>Tunicata</taxon>
        <taxon>Appendicularia</taxon>
        <taxon>Copelata</taxon>
        <taxon>Oikopleuridae</taxon>
        <taxon>Oikopleura</taxon>
    </lineage>
</organism>
<proteinExistence type="predicted"/>
<feature type="region of interest" description="Disordered" evidence="1">
    <location>
        <begin position="281"/>
        <end position="302"/>
    </location>
</feature>
<sequence>MKSTKTKRQKINEREQEKQLLHGIISIALPISGVELILDRRLCEMQRKARDIKGQLLTVPIESSGKGIIHLAIELSNEEDLQFLLEFEPPLDQQHPWPIFSAFEGEAVNERLQKLFRLCKPKTHAEWYEGLKYSRLEGKEYLKAFWWVEQMKYYAEENEKVKAFVRPGCYTPDFGCNRERPRRVRVTDKIEVKEKQPKKLKSNSFSRRVWNGLVKMKERLLVVKKKRDSNEKENEENEQEDEGFGSFDRRDVRRRYVQKRSGSRRFRQIRKNTAANLWRVKSDSALESEPPSPPFPQSKTIPAELSEEINKIRKMSKSTSTYHLNQLSADEPESGPVSEFPMSMPNLHAEESEEGKLKLKRWDTTATLCELTITAV</sequence>
<reference evidence="3 4" key="1">
    <citation type="submission" date="2021-04" db="EMBL/GenBank/DDBJ databases">
        <authorList>
            <person name="Bliznina A."/>
        </authorList>
    </citation>
    <scope>NUCLEOTIDE SEQUENCE [LARGE SCALE GENOMIC DNA]</scope>
</reference>
<evidence type="ECO:0000256" key="1">
    <source>
        <dbReference type="SAM" id="MobiDB-lite"/>
    </source>
</evidence>
<evidence type="ECO:0000313" key="4">
    <source>
        <dbReference type="Proteomes" id="UP001158576"/>
    </source>
</evidence>
<feature type="compositionally biased region" description="Acidic residues" evidence="1">
    <location>
        <begin position="233"/>
        <end position="243"/>
    </location>
</feature>
<protein>
    <submittedName>
        <fullName evidence="3">Oidioi.mRNA.OKI2018_I69.XSR.g13469.t1.cds</fullName>
    </submittedName>
</protein>
<name>A0ABN7SDW8_OIKDI</name>
<feature type="region of interest" description="Disordered" evidence="1">
    <location>
        <begin position="226"/>
        <end position="246"/>
    </location>
</feature>
<evidence type="ECO:0000313" key="3">
    <source>
        <dbReference type="EMBL" id="CAG5094343.1"/>
    </source>
</evidence>
<keyword evidence="4" id="KW-1185">Reference proteome</keyword>
<dbReference type="EMBL" id="OU015569">
    <property type="protein sequence ID" value="CAG5094343.1"/>
    <property type="molecule type" value="Genomic_DNA"/>
</dbReference>
<accession>A0ABN7SDW8</accession>
<dbReference type="Proteomes" id="UP001158576">
    <property type="component" value="Chromosome XSR"/>
</dbReference>
<keyword evidence="2" id="KW-0812">Transmembrane</keyword>
<evidence type="ECO:0000256" key="2">
    <source>
        <dbReference type="SAM" id="Phobius"/>
    </source>
</evidence>
<gene>
    <name evidence="3" type="ORF">OKIOD_LOCUS5027</name>
</gene>
<keyword evidence="2" id="KW-0472">Membrane</keyword>
<feature type="transmembrane region" description="Helical" evidence="2">
    <location>
        <begin position="20"/>
        <end position="38"/>
    </location>
</feature>